<dbReference type="RefSeq" id="WP_227308820.1">
    <property type="nucleotide sequence ID" value="NZ_JAESVA010000006.1"/>
</dbReference>
<dbReference type="AlphaFoldDB" id="A0A963Z3K9"/>
<proteinExistence type="predicted"/>
<dbReference type="InterPro" id="IPR058739">
    <property type="entry name" value="NicX"/>
</dbReference>
<comment type="caution">
    <text evidence="2">The sequence shown here is derived from an EMBL/GenBank/DDBJ whole genome shotgun (WGS) entry which is preliminary data.</text>
</comment>
<dbReference type="InterPro" id="IPR052170">
    <property type="entry name" value="M29_Exopeptidase"/>
</dbReference>
<dbReference type="GO" id="GO:0046872">
    <property type="term" value="F:metal ion binding"/>
    <property type="evidence" value="ECO:0007669"/>
    <property type="project" value="UniProtKB-KW"/>
</dbReference>
<evidence type="ECO:0008006" key="4">
    <source>
        <dbReference type="Google" id="ProtNLM"/>
    </source>
</evidence>
<dbReference type="Proteomes" id="UP000721844">
    <property type="component" value="Unassembled WGS sequence"/>
</dbReference>
<accession>A0A963Z3K9</accession>
<evidence type="ECO:0000313" key="3">
    <source>
        <dbReference type="Proteomes" id="UP000721844"/>
    </source>
</evidence>
<name>A0A963Z3K9_9PROT</name>
<dbReference type="PANTHER" id="PTHR34448:SF1">
    <property type="entry name" value="BLL6088 PROTEIN"/>
    <property type="match status" value="1"/>
</dbReference>
<evidence type="ECO:0000313" key="2">
    <source>
        <dbReference type="EMBL" id="MCB8882154.1"/>
    </source>
</evidence>
<keyword evidence="3" id="KW-1185">Reference proteome</keyword>
<keyword evidence="1" id="KW-0479">Metal-binding</keyword>
<organism evidence="2 3">
    <name type="scientific">Acidisoma cellulosilyticum</name>
    <dbReference type="NCBI Taxonomy" id="2802395"/>
    <lineage>
        <taxon>Bacteria</taxon>
        <taxon>Pseudomonadati</taxon>
        <taxon>Pseudomonadota</taxon>
        <taxon>Alphaproteobacteria</taxon>
        <taxon>Acetobacterales</taxon>
        <taxon>Acidocellaceae</taxon>
        <taxon>Acidisoma</taxon>
    </lineage>
</organism>
<dbReference type="Pfam" id="PF26233">
    <property type="entry name" value="NicX"/>
    <property type="match status" value="1"/>
</dbReference>
<evidence type="ECO:0000256" key="1">
    <source>
        <dbReference type="ARBA" id="ARBA00022723"/>
    </source>
</evidence>
<dbReference type="PANTHER" id="PTHR34448">
    <property type="entry name" value="AMINOPEPTIDASE"/>
    <property type="match status" value="1"/>
</dbReference>
<reference evidence="2 3" key="1">
    <citation type="journal article" date="2021" name="Microorganisms">
        <title>Acidisoma silvae sp. nov. and Acidisomacellulosilytica sp. nov., Two Acidophilic Bacteria Isolated from Decaying Wood, Hydrolyzing Cellulose and Producing Poly-3-hydroxybutyrate.</title>
        <authorList>
            <person name="Mieszkin S."/>
            <person name="Pouder E."/>
            <person name="Uroz S."/>
            <person name="Simon-Colin C."/>
            <person name="Alain K."/>
        </authorList>
    </citation>
    <scope>NUCLEOTIDE SEQUENCE [LARGE SCALE GENOMIC DNA]</scope>
    <source>
        <strain evidence="2 3">HW T5.17</strain>
    </source>
</reference>
<dbReference type="EMBL" id="JAESVA010000006">
    <property type="protein sequence ID" value="MCB8882154.1"/>
    <property type="molecule type" value="Genomic_DNA"/>
</dbReference>
<dbReference type="SUPFAM" id="SSF144052">
    <property type="entry name" value="Thermophilic metalloprotease-like"/>
    <property type="match status" value="1"/>
</dbReference>
<sequence>MQTMMRGDQYLDLAIRTLVETHFAIQAGESVLITADGTADAALVEGLMQAVQRCGARPMTGLLPQLPFQGALADPFVPDSLIAAAAASDVWLDFCFPYLAGSRMHAAALKAGRVRYGLLNMPSAKSFGRIYGGVAFPALMDFQVALVEWLDSVAGQEAHVTCPLGTDVRFELDTVKIKRHRVANIPGMHTTPGAQNIYPKDKTAHGKVVLQALFDEHYRILRRPLTIEVDGSITQFSGGGAEDGPTLERSLRRAAGGQGYGRLIHFTMGFHPAARFTGQSFSEDIRVPGTNAIGMGLPWWEEGGGENHPDGVVLDQTLTVNGELIQDCGRFVGPAALRPLHDKLLPLLF</sequence>
<gene>
    <name evidence="2" type="ORF">ACELLULO517_18050</name>
</gene>
<protein>
    <recommendedName>
        <fullName evidence="4">Leucyl aminopeptidase</fullName>
    </recommendedName>
</protein>